<dbReference type="RefSeq" id="WP_114412517.1">
    <property type="nucleotide sequence ID" value="NZ_QPJQ01000022.1"/>
</dbReference>
<evidence type="ECO:0000256" key="5">
    <source>
        <dbReference type="ARBA" id="ARBA00023239"/>
    </source>
</evidence>
<keyword evidence="3 7" id="KW-1133">Transmembrane helix</keyword>
<sequence>MALIKWFYRVAFLSITLLAVLAGYLYYSITDSVTIEDDEIFVVQAGDSSYSLGNSLSDKGLIANPYLTRVVAKLHPEWVPKVGKYAIKPDMNLLDIMILFDSGESIFYSITLLEGKTTKEFLLAMQAKGNITMTLLDASDEEIAEKLGLNVDHPEGQFFANTYRYHDGDTDVSILRHAHTLMTQTLAELWAKKAENLPYKTPYEALIMASIIEKETGVPYERPLIAQVFISRLEKGMRLQTDPTVIYGLGDKFKGNLTRKGLQDLSPYNTYRIYGLPPSPIANVGREAVEAALNPEQTKALYFVAKGDGTHAFSNTLREHNRAVREYQYKRREDYRSTPEVTK</sequence>
<dbReference type="Proteomes" id="UP000253506">
    <property type="component" value="Unassembled WGS sequence"/>
</dbReference>
<dbReference type="FunFam" id="3.30.160.60:FF:000242">
    <property type="entry name" value="Endolytic murein transglycosylase"/>
    <property type="match status" value="1"/>
</dbReference>
<evidence type="ECO:0000256" key="2">
    <source>
        <dbReference type="ARBA" id="ARBA00022692"/>
    </source>
</evidence>
<dbReference type="GO" id="GO:0009252">
    <property type="term" value="P:peptidoglycan biosynthetic process"/>
    <property type="evidence" value="ECO:0007669"/>
    <property type="project" value="UniProtKB-UniRule"/>
</dbReference>
<dbReference type="HAMAP" id="MF_02065">
    <property type="entry name" value="MltG"/>
    <property type="match status" value="1"/>
</dbReference>
<dbReference type="AlphaFoldDB" id="A0A368ZVW6"/>
<dbReference type="Gene3D" id="3.30.160.60">
    <property type="entry name" value="Classic Zinc Finger"/>
    <property type="match status" value="1"/>
</dbReference>
<keyword evidence="6 7" id="KW-0961">Cell wall biogenesis/degradation</keyword>
<evidence type="ECO:0000256" key="4">
    <source>
        <dbReference type="ARBA" id="ARBA00023136"/>
    </source>
</evidence>
<keyword evidence="5 7" id="KW-0456">Lyase</keyword>
<dbReference type="EC" id="4.2.2.29" evidence="7"/>
<evidence type="ECO:0000313" key="8">
    <source>
        <dbReference type="EMBL" id="RCX00448.1"/>
    </source>
</evidence>
<keyword evidence="1 7" id="KW-1003">Cell membrane</keyword>
<organism evidence="8 9">
    <name type="scientific">Marinomonas foliarum</name>
    <dbReference type="NCBI Taxonomy" id="491950"/>
    <lineage>
        <taxon>Bacteria</taxon>
        <taxon>Pseudomonadati</taxon>
        <taxon>Pseudomonadota</taxon>
        <taxon>Gammaproteobacteria</taxon>
        <taxon>Oceanospirillales</taxon>
        <taxon>Oceanospirillaceae</taxon>
        <taxon>Marinomonas</taxon>
    </lineage>
</organism>
<dbReference type="OrthoDB" id="9814591at2"/>
<dbReference type="CDD" id="cd08010">
    <property type="entry name" value="MltG_like"/>
    <property type="match status" value="1"/>
</dbReference>
<dbReference type="PANTHER" id="PTHR30518:SF2">
    <property type="entry name" value="ENDOLYTIC MUREIN TRANSGLYCOSYLASE"/>
    <property type="match status" value="1"/>
</dbReference>
<dbReference type="Gene3D" id="3.30.1490.480">
    <property type="entry name" value="Endolytic murein transglycosylase"/>
    <property type="match status" value="1"/>
</dbReference>
<dbReference type="EMBL" id="QPJQ01000022">
    <property type="protein sequence ID" value="RCX00448.1"/>
    <property type="molecule type" value="Genomic_DNA"/>
</dbReference>
<comment type="function">
    <text evidence="7">Functions as a peptidoglycan terminase that cleaves nascent peptidoglycan strands endolytically to terminate their elongation.</text>
</comment>
<keyword evidence="7" id="KW-0997">Cell inner membrane</keyword>
<evidence type="ECO:0000256" key="1">
    <source>
        <dbReference type="ARBA" id="ARBA00022475"/>
    </source>
</evidence>
<feature type="site" description="Important for catalytic activity" evidence="7">
    <location>
        <position position="215"/>
    </location>
</feature>
<dbReference type="GO" id="GO:0008932">
    <property type="term" value="F:lytic endotransglycosylase activity"/>
    <property type="evidence" value="ECO:0007669"/>
    <property type="project" value="UniProtKB-UniRule"/>
</dbReference>
<comment type="catalytic activity">
    <reaction evidence="7">
        <text>a peptidoglycan chain = a peptidoglycan chain with N-acetyl-1,6-anhydromuramyl-[peptide] at the reducing end + a peptidoglycan chain with N-acetylglucosamine at the non-reducing end.</text>
        <dbReference type="EC" id="4.2.2.29"/>
    </reaction>
</comment>
<dbReference type="PANTHER" id="PTHR30518">
    <property type="entry name" value="ENDOLYTIC MUREIN TRANSGLYCOSYLASE"/>
    <property type="match status" value="1"/>
</dbReference>
<comment type="similarity">
    <text evidence="7">Belongs to the transglycosylase MltG family.</text>
</comment>
<name>A0A368ZVW6_9GAMM</name>
<evidence type="ECO:0000256" key="3">
    <source>
        <dbReference type="ARBA" id="ARBA00022989"/>
    </source>
</evidence>
<gene>
    <name evidence="7" type="primary">mltG</name>
    <name evidence="8" type="ORF">DFP77_12232</name>
</gene>
<keyword evidence="2 7" id="KW-0812">Transmembrane</keyword>
<comment type="caution">
    <text evidence="8">The sequence shown here is derived from an EMBL/GenBank/DDBJ whole genome shotgun (WGS) entry which is preliminary data.</text>
</comment>
<dbReference type="Pfam" id="PF02618">
    <property type="entry name" value="YceG"/>
    <property type="match status" value="1"/>
</dbReference>
<dbReference type="GO" id="GO:0005886">
    <property type="term" value="C:plasma membrane"/>
    <property type="evidence" value="ECO:0007669"/>
    <property type="project" value="UniProtKB-SubCell"/>
</dbReference>
<proteinExistence type="inferred from homology"/>
<evidence type="ECO:0000256" key="6">
    <source>
        <dbReference type="ARBA" id="ARBA00023316"/>
    </source>
</evidence>
<comment type="subcellular location">
    <subcellularLocation>
        <location evidence="7">Cell inner membrane</location>
        <topology evidence="7">Single-pass membrane protein</topology>
    </subcellularLocation>
</comment>
<dbReference type="NCBIfam" id="TIGR00247">
    <property type="entry name" value="endolytic transglycosylase MltG"/>
    <property type="match status" value="1"/>
</dbReference>
<feature type="transmembrane region" description="Helical" evidence="7">
    <location>
        <begin position="7"/>
        <end position="27"/>
    </location>
</feature>
<keyword evidence="4 7" id="KW-0472">Membrane</keyword>
<evidence type="ECO:0000256" key="7">
    <source>
        <dbReference type="HAMAP-Rule" id="MF_02065"/>
    </source>
</evidence>
<protein>
    <recommendedName>
        <fullName evidence="7">Endolytic murein transglycosylase</fullName>
        <ecNumber evidence="7">4.2.2.29</ecNumber>
    </recommendedName>
    <alternativeName>
        <fullName evidence="7">Peptidoglycan lytic transglycosylase</fullName>
    </alternativeName>
    <alternativeName>
        <fullName evidence="7">Peptidoglycan polymerization terminase</fullName>
    </alternativeName>
</protein>
<accession>A0A368ZVW6</accession>
<dbReference type="GO" id="GO:0071555">
    <property type="term" value="P:cell wall organization"/>
    <property type="evidence" value="ECO:0007669"/>
    <property type="project" value="UniProtKB-KW"/>
</dbReference>
<dbReference type="InterPro" id="IPR003770">
    <property type="entry name" value="MLTG-like"/>
</dbReference>
<evidence type="ECO:0000313" key="9">
    <source>
        <dbReference type="Proteomes" id="UP000253506"/>
    </source>
</evidence>
<reference evidence="8 9" key="1">
    <citation type="submission" date="2018-07" db="EMBL/GenBank/DDBJ databases">
        <title>Genomic Encyclopedia of Type Strains, Phase III (KMG-III): the genomes of soil and plant-associated and newly described type strains.</title>
        <authorList>
            <person name="Whitman W."/>
        </authorList>
    </citation>
    <scope>NUCLEOTIDE SEQUENCE [LARGE SCALE GENOMIC DNA]</scope>
    <source>
        <strain evidence="8 9">CECT 7731</strain>
    </source>
</reference>